<dbReference type="Gene3D" id="3.40.50.720">
    <property type="entry name" value="NAD(P)-binding Rossmann-like Domain"/>
    <property type="match status" value="1"/>
</dbReference>
<dbReference type="InterPro" id="IPR001509">
    <property type="entry name" value="Epimerase_deHydtase"/>
</dbReference>
<sequence>MTKFFLVVLVTGASGYLAIHCIRLLLRKGYRVRGTVRDLKNRLKIQPLENLEGSDRLELVYAELQDAQSWIDAVDGCDYILHMASPCEVVASSSIIDDAVQGTLNVLKAAAQCPKVKKVVLTSSCGAVNEGVQEKKRIFDENDWTNLDCNKVLPYHRSKTMAEKAAWNFVNKHLHFKLTVLNPGLVVGPLLQNFKGASVIGYFMDFTMIMYPSLSIAVVDVDDVAEAHLRAMLYPESDGERILITSCTLSFKQIAKILRKEFGPKGYFVPKLQVPYILLRVYSIFSAKGRSALQVYGHEEYFDNSKAKRLLKMNFKDPRQALIDMTYDMIARGMLPRKGELAQRNAKRSSRKL</sequence>
<keyword evidence="1" id="KW-0560">Oxidoreductase</keyword>
<dbReference type="PANTHER" id="PTHR10366:SF564">
    <property type="entry name" value="STEROL-4-ALPHA-CARBOXYLATE 3-DEHYDROGENASE, DECARBOXYLATING"/>
    <property type="match status" value="1"/>
</dbReference>
<dbReference type="Pfam" id="PF01370">
    <property type="entry name" value="Epimerase"/>
    <property type="match status" value="1"/>
</dbReference>
<evidence type="ECO:0000256" key="1">
    <source>
        <dbReference type="ARBA" id="ARBA00023002"/>
    </source>
</evidence>
<feature type="domain" description="NAD-dependent epimerase/dehydratase" evidence="3">
    <location>
        <begin position="8"/>
        <end position="238"/>
    </location>
</feature>
<evidence type="ECO:0000313" key="5">
    <source>
        <dbReference type="WBParaSite" id="SMUV_0000136101-mRNA-1"/>
    </source>
</evidence>
<dbReference type="STRING" id="451379.A0A0N5AB35"/>
<dbReference type="WBParaSite" id="SMUV_0000136101-mRNA-1">
    <property type="protein sequence ID" value="SMUV_0000136101-mRNA-1"/>
    <property type="gene ID" value="SMUV_0000136101"/>
</dbReference>
<evidence type="ECO:0000313" key="4">
    <source>
        <dbReference type="Proteomes" id="UP000046393"/>
    </source>
</evidence>
<dbReference type="InterPro" id="IPR050425">
    <property type="entry name" value="NAD(P)_dehydrat-like"/>
</dbReference>
<dbReference type="PANTHER" id="PTHR10366">
    <property type="entry name" value="NAD DEPENDENT EPIMERASE/DEHYDRATASE"/>
    <property type="match status" value="1"/>
</dbReference>
<dbReference type="CDD" id="cd05227">
    <property type="entry name" value="AR_SDR_e"/>
    <property type="match status" value="1"/>
</dbReference>
<reference evidence="5" key="1">
    <citation type="submission" date="2017-02" db="UniProtKB">
        <authorList>
            <consortium name="WormBaseParasite"/>
        </authorList>
    </citation>
    <scope>IDENTIFICATION</scope>
</reference>
<comment type="similarity">
    <text evidence="2">Belongs to the NAD(P)-dependent epimerase/dehydratase family. Dihydroflavonol-4-reductase subfamily.</text>
</comment>
<dbReference type="FunFam" id="3.40.50.720:FF:000336">
    <property type="entry name" value="Aldehyde reductase"/>
    <property type="match status" value="1"/>
</dbReference>
<dbReference type="AlphaFoldDB" id="A0A0N5AB35"/>
<dbReference type="InterPro" id="IPR036291">
    <property type="entry name" value="NAD(P)-bd_dom_sf"/>
</dbReference>
<name>A0A0N5AB35_9BILA</name>
<evidence type="ECO:0000256" key="2">
    <source>
        <dbReference type="ARBA" id="ARBA00023445"/>
    </source>
</evidence>
<dbReference type="SUPFAM" id="SSF51735">
    <property type="entry name" value="NAD(P)-binding Rossmann-fold domains"/>
    <property type="match status" value="1"/>
</dbReference>
<organism evidence="4 5">
    <name type="scientific">Syphacia muris</name>
    <dbReference type="NCBI Taxonomy" id="451379"/>
    <lineage>
        <taxon>Eukaryota</taxon>
        <taxon>Metazoa</taxon>
        <taxon>Ecdysozoa</taxon>
        <taxon>Nematoda</taxon>
        <taxon>Chromadorea</taxon>
        <taxon>Rhabditida</taxon>
        <taxon>Spirurina</taxon>
        <taxon>Oxyuridomorpha</taxon>
        <taxon>Oxyuroidea</taxon>
        <taxon>Oxyuridae</taxon>
        <taxon>Syphacia</taxon>
    </lineage>
</organism>
<proteinExistence type="inferred from homology"/>
<accession>A0A0N5AB35</accession>
<keyword evidence="4" id="KW-1185">Reference proteome</keyword>
<protein>
    <submittedName>
        <fullName evidence="5">Epimerase domain-containing protein</fullName>
    </submittedName>
</protein>
<dbReference type="Proteomes" id="UP000046393">
    <property type="component" value="Unplaced"/>
</dbReference>
<evidence type="ECO:0000259" key="3">
    <source>
        <dbReference type="Pfam" id="PF01370"/>
    </source>
</evidence>
<dbReference type="GO" id="GO:0016616">
    <property type="term" value="F:oxidoreductase activity, acting on the CH-OH group of donors, NAD or NADP as acceptor"/>
    <property type="evidence" value="ECO:0007669"/>
    <property type="project" value="TreeGrafter"/>
</dbReference>